<comment type="caution">
    <text evidence="1">The sequence shown here is derived from an EMBL/GenBank/DDBJ whole genome shotgun (WGS) entry which is preliminary data.</text>
</comment>
<reference evidence="1" key="1">
    <citation type="submission" date="2020-09" db="EMBL/GenBank/DDBJ databases">
        <title>Genome-Enabled Discovery of Anthraquinone Biosynthesis in Senna tora.</title>
        <authorList>
            <person name="Kang S.-H."/>
            <person name="Pandey R.P."/>
            <person name="Lee C.-M."/>
            <person name="Sim J.-S."/>
            <person name="Jeong J.-T."/>
            <person name="Choi B.-S."/>
            <person name="Jung M."/>
            <person name="Ginzburg D."/>
            <person name="Zhao K."/>
            <person name="Won S.Y."/>
            <person name="Oh T.-J."/>
            <person name="Yu Y."/>
            <person name="Kim N.-H."/>
            <person name="Lee O.R."/>
            <person name="Lee T.-H."/>
            <person name="Bashyal P."/>
            <person name="Kim T.-S."/>
            <person name="Lee W.-H."/>
            <person name="Kawkins C."/>
            <person name="Kim C.-K."/>
            <person name="Kim J.S."/>
            <person name="Ahn B.O."/>
            <person name="Rhee S.Y."/>
            <person name="Sohng J.K."/>
        </authorList>
    </citation>
    <scope>NUCLEOTIDE SEQUENCE</scope>
    <source>
        <tissue evidence="1">Leaf</tissue>
    </source>
</reference>
<organism evidence="1 2">
    <name type="scientific">Senna tora</name>
    <dbReference type="NCBI Taxonomy" id="362788"/>
    <lineage>
        <taxon>Eukaryota</taxon>
        <taxon>Viridiplantae</taxon>
        <taxon>Streptophyta</taxon>
        <taxon>Embryophyta</taxon>
        <taxon>Tracheophyta</taxon>
        <taxon>Spermatophyta</taxon>
        <taxon>Magnoliopsida</taxon>
        <taxon>eudicotyledons</taxon>
        <taxon>Gunneridae</taxon>
        <taxon>Pentapetalae</taxon>
        <taxon>rosids</taxon>
        <taxon>fabids</taxon>
        <taxon>Fabales</taxon>
        <taxon>Fabaceae</taxon>
        <taxon>Caesalpinioideae</taxon>
        <taxon>Cassia clade</taxon>
        <taxon>Senna</taxon>
    </lineage>
</organism>
<keyword evidence="2" id="KW-1185">Reference proteome</keyword>
<protein>
    <submittedName>
        <fullName evidence="1">Uncharacterized protein</fullName>
    </submittedName>
</protein>
<proteinExistence type="predicted"/>
<dbReference type="AlphaFoldDB" id="A0A834TSM6"/>
<dbReference type="Proteomes" id="UP000634136">
    <property type="component" value="Unassembled WGS sequence"/>
</dbReference>
<evidence type="ECO:0000313" key="2">
    <source>
        <dbReference type="Proteomes" id="UP000634136"/>
    </source>
</evidence>
<accession>A0A834TSM6</accession>
<dbReference type="EMBL" id="JAAIUW010000006">
    <property type="protein sequence ID" value="KAF7827327.1"/>
    <property type="molecule type" value="Genomic_DNA"/>
</dbReference>
<name>A0A834TSM6_9FABA</name>
<evidence type="ECO:0000313" key="1">
    <source>
        <dbReference type="EMBL" id="KAF7827327.1"/>
    </source>
</evidence>
<gene>
    <name evidence="1" type="ORF">G2W53_018491</name>
</gene>
<sequence>MKHESTLFSSSSSSFSASPILASLRTMVQQNHISGSAAEPCHGSAAWFCSCSSHGSAAVMLQNHGSGSAAKPWFWFAAEPWLLQQNQNHGSATETMTAAEPEMVLLQQPWFCCRTSS</sequence>